<dbReference type="Proteomes" id="UP000671852">
    <property type="component" value="Chromosome"/>
</dbReference>
<evidence type="ECO:0000259" key="1">
    <source>
        <dbReference type="PROSITE" id="PS50943"/>
    </source>
</evidence>
<dbReference type="PROSITE" id="PS50943">
    <property type="entry name" value="HTH_CROC1"/>
    <property type="match status" value="1"/>
</dbReference>
<feature type="domain" description="HTH cro/C1-type" evidence="1">
    <location>
        <begin position="30"/>
        <end position="55"/>
    </location>
</feature>
<protein>
    <submittedName>
        <fullName evidence="2">YkgJ family cysteine cluster protein</fullName>
    </submittedName>
</protein>
<reference evidence="2" key="2">
    <citation type="submission" date="2021-04" db="EMBL/GenBank/DDBJ databases">
        <title>Isolation and characterization of a novel species of the genus Sulfurimonas.</title>
        <authorList>
            <person name="Fukui M."/>
        </authorList>
    </citation>
    <scope>NUCLEOTIDE SEQUENCE</scope>
    <source>
        <strain evidence="2">H1576</strain>
    </source>
</reference>
<dbReference type="KEGG" id="saqt:GJV85_09215"/>
<dbReference type="InterPro" id="IPR005358">
    <property type="entry name" value="Puta_zinc/iron-chelating_dom"/>
</dbReference>
<name>A0A975GD69_9BACT</name>
<keyword evidence="3" id="KW-1185">Reference proteome</keyword>
<evidence type="ECO:0000313" key="2">
    <source>
        <dbReference type="EMBL" id="QSZ42277.1"/>
    </source>
</evidence>
<proteinExistence type="predicted"/>
<organism evidence="2 3">
    <name type="scientific">Sulfurimonas aquatica</name>
    <dbReference type="NCBI Taxonomy" id="2672570"/>
    <lineage>
        <taxon>Bacteria</taxon>
        <taxon>Pseudomonadati</taxon>
        <taxon>Campylobacterota</taxon>
        <taxon>Epsilonproteobacteria</taxon>
        <taxon>Campylobacterales</taxon>
        <taxon>Sulfurimonadaceae</taxon>
        <taxon>Sulfurimonas</taxon>
    </lineage>
</organism>
<dbReference type="Pfam" id="PF03692">
    <property type="entry name" value="CxxCxxCC"/>
    <property type="match status" value="1"/>
</dbReference>
<evidence type="ECO:0000313" key="3">
    <source>
        <dbReference type="Proteomes" id="UP000671852"/>
    </source>
</evidence>
<reference evidence="2" key="1">
    <citation type="submission" date="2019-11" db="EMBL/GenBank/DDBJ databases">
        <authorList>
            <person name="Kojima H."/>
        </authorList>
    </citation>
    <scope>NUCLEOTIDE SEQUENCE</scope>
    <source>
        <strain evidence="2">H1576</strain>
    </source>
</reference>
<accession>A0A975GD69</accession>
<dbReference type="RefSeq" id="WP_207561093.1">
    <property type="nucleotide sequence ID" value="NZ_CP046072.1"/>
</dbReference>
<dbReference type="PANTHER" id="PTHR35866">
    <property type="entry name" value="PUTATIVE-RELATED"/>
    <property type="match status" value="1"/>
</dbReference>
<dbReference type="EMBL" id="CP046072">
    <property type="protein sequence ID" value="QSZ42277.1"/>
    <property type="molecule type" value="Genomic_DNA"/>
</dbReference>
<dbReference type="AlphaFoldDB" id="A0A975GD69"/>
<sequence length="126" mass="14481">MSDITKKEGYPYGFKPSACSTCAGRCCTGESGYIYVSKNEIISIAKLLNLSVNDFGVKYLFKKDYKYSIKEVQHEGSHECVFYDRNTNGCKIYESRPSQCITFPFWDYYKTRVDELKEECPGIVDV</sequence>
<dbReference type="PANTHER" id="PTHR35866:SF1">
    <property type="entry name" value="YKGJ FAMILY CYSTEINE CLUSTER PROTEIN"/>
    <property type="match status" value="1"/>
</dbReference>
<dbReference type="InterPro" id="IPR001387">
    <property type="entry name" value="Cro/C1-type_HTH"/>
</dbReference>
<gene>
    <name evidence="2" type="ORF">GJV85_09215</name>
</gene>